<feature type="compositionally biased region" description="Basic and acidic residues" evidence="2">
    <location>
        <begin position="581"/>
        <end position="593"/>
    </location>
</feature>
<feature type="compositionally biased region" description="Gly residues" evidence="2">
    <location>
        <begin position="525"/>
        <end position="545"/>
    </location>
</feature>
<evidence type="ECO:0000313" key="3">
    <source>
        <dbReference type="EMBL" id="CAH1961198.1"/>
    </source>
</evidence>
<reference evidence="3" key="1">
    <citation type="submission" date="2022-03" db="EMBL/GenBank/DDBJ databases">
        <authorList>
            <person name="Sayadi A."/>
        </authorList>
    </citation>
    <scope>NUCLEOTIDE SEQUENCE</scope>
</reference>
<dbReference type="OrthoDB" id="10255522at2759"/>
<name>A0A9P0JZA4_ACAOB</name>
<dbReference type="Proteomes" id="UP001152888">
    <property type="component" value="Unassembled WGS sequence"/>
</dbReference>
<feature type="compositionally biased region" description="Basic and acidic residues" evidence="2">
    <location>
        <begin position="560"/>
        <end position="571"/>
    </location>
</feature>
<evidence type="ECO:0000256" key="1">
    <source>
        <dbReference type="SAM" id="Coils"/>
    </source>
</evidence>
<proteinExistence type="predicted"/>
<feature type="compositionally biased region" description="Basic and acidic residues" evidence="2">
    <location>
        <begin position="384"/>
        <end position="400"/>
    </location>
</feature>
<gene>
    <name evidence="3" type="ORF">ACAOBT_LOCUS4029</name>
</gene>
<accession>A0A9P0JZA4</accession>
<feature type="compositionally biased region" description="Basic and acidic residues" evidence="2">
    <location>
        <begin position="444"/>
        <end position="458"/>
    </location>
</feature>
<evidence type="ECO:0000313" key="4">
    <source>
        <dbReference type="Proteomes" id="UP001152888"/>
    </source>
</evidence>
<feature type="compositionally biased region" description="Basic and acidic residues" evidence="2">
    <location>
        <begin position="319"/>
        <end position="340"/>
    </location>
</feature>
<keyword evidence="4" id="KW-1185">Reference proteome</keyword>
<keyword evidence="1" id="KW-0175">Coiled coil</keyword>
<dbReference type="EMBL" id="CAKOFQ010006692">
    <property type="protein sequence ID" value="CAH1961198.1"/>
    <property type="molecule type" value="Genomic_DNA"/>
</dbReference>
<sequence>MSYINKRYKLFEERPRSGLVPVRSEARIKSYDSATDARAWSDIVEERRQHILEYNALNKAGCIDKLIPLEILFDALMANKNLQARKLRHRIEYLQKKLDIYNKLELACDQRRMLRRLRKELDERYSEMPPVEAHLEVPPHDRQRKLDERPEAKLKKRNKKDGSEDAKSKSQKRRSPPTSDSSGEEGLKFKPHIKRRPGPKGATKEPSKTDQTGRGKAGRQTTEKRRQVRSEFPGRDGGKDEAPIEGENGVGVRGGPGAKSGRDSSAATTITGHRPKSAPGRSTGGRRLRGETADEEGDTRPVRRRGIGAPGARLGESTDEYRDSDAEVNRTKPPAEDRPKSGQKAGARPQREAKTIALPEGQHDRDAEAGRGKEARPKSAAVGRADEEGVTKPGKKKDTGRPTAVTKAGESSDEHGDAEPRIKRGAGPGAGAKPKGGAAGKSRARPETIDERGTEPREKKAKLKVANEGKPGGSADEEGAVRSAHTQETAEPDRRKKPGAGAGATPEGTDREGDIKSVVRKGADPGAGGKPEGAAGAGTGSGGIAPEGAKAGEPRAGGAHAEKDAIPEGKKGAGAAARLKGAAEGKSKEKEDTGSSPARFSEDPLGGSKRRAQAGEDHAKPVTRKGTAAGAEEKPDGTTGGAPSYDKDSVGGREGNNDDVAPAKRKLPELVL</sequence>
<protein>
    <submittedName>
        <fullName evidence="3">Uncharacterized protein</fullName>
    </submittedName>
</protein>
<comment type="caution">
    <text evidence="3">The sequence shown here is derived from an EMBL/GenBank/DDBJ whole genome shotgun (WGS) entry which is preliminary data.</text>
</comment>
<feature type="compositionally biased region" description="Basic and acidic residues" evidence="2">
    <location>
        <begin position="202"/>
        <end position="213"/>
    </location>
</feature>
<feature type="compositionally biased region" description="Basic residues" evidence="2">
    <location>
        <begin position="189"/>
        <end position="198"/>
    </location>
</feature>
<evidence type="ECO:0000256" key="2">
    <source>
        <dbReference type="SAM" id="MobiDB-lite"/>
    </source>
</evidence>
<feature type="compositionally biased region" description="Basic and acidic residues" evidence="2">
    <location>
        <begin position="361"/>
        <end position="377"/>
    </location>
</feature>
<feature type="region of interest" description="Disordered" evidence="2">
    <location>
        <begin position="126"/>
        <end position="672"/>
    </location>
</feature>
<feature type="compositionally biased region" description="Basic and acidic residues" evidence="2">
    <location>
        <begin position="133"/>
        <end position="153"/>
    </location>
</feature>
<feature type="compositionally biased region" description="Basic and acidic residues" evidence="2">
    <location>
        <begin position="221"/>
        <end position="242"/>
    </location>
</feature>
<feature type="compositionally biased region" description="Basic and acidic residues" evidence="2">
    <location>
        <begin position="410"/>
        <end position="422"/>
    </location>
</feature>
<organism evidence="3 4">
    <name type="scientific">Acanthoscelides obtectus</name>
    <name type="common">Bean weevil</name>
    <name type="synonym">Bruchus obtectus</name>
    <dbReference type="NCBI Taxonomy" id="200917"/>
    <lineage>
        <taxon>Eukaryota</taxon>
        <taxon>Metazoa</taxon>
        <taxon>Ecdysozoa</taxon>
        <taxon>Arthropoda</taxon>
        <taxon>Hexapoda</taxon>
        <taxon>Insecta</taxon>
        <taxon>Pterygota</taxon>
        <taxon>Neoptera</taxon>
        <taxon>Endopterygota</taxon>
        <taxon>Coleoptera</taxon>
        <taxon>Polyphaga</taxon>
        <taxon>Cucujiformia</taxon>
        <taxon>Chrysomeloidea</taxon>
        <taxon>Chrysomelidae</taxon>
        <taxon>Bruchinae</taxon>
        <taxon>Bruchini</taxon>
        <taxon>Acanthoscelides</taxon>
    </lineage>
</organism>
<feature type="compositionally biased region" description="Gly residues" evidence="2">
    <location>
        <begin position="248"/>
        <end position="258"/>
    </location>
</feature>
<dbReference type="AlphaFoldDB" id="A0A9P0JZA4"/>
<feature type="coiled-coil region" evidence="1">
    <location>
        <begin position="77"/>
        <end position="104"/>
    </location>
</feature>
<feature type="compositionally biased region" description="Basic and acidic residues" evidence="2">
    <location>
        <begin position="508"/>
        <end position="523"/>
    </location>
</feature>